<dbReference type="RefSeq" id="WP_167363682.1">
    <property type="nucleotide sequence ID" value="NZ_FOFJ01000002.1"/>
</dbReference>
<evidence type="ECO:0000256" key="2">
    <source>
        <dbReference type="PROSITE-ProRule" id="PRU00169"/>
    </source>
</evidence>
<dbReference type="PROSITE" id="PS50110">
    <property type="entry name" value="RESPONSE_REGULATORY"/>
    <property type="match status" value="1"/>
</dbReference>
<dbReference type="InterPro" id="IPR011006">
    <property type="entry name" value="CheY-like_superfamily"/>
</dbReference>
<evidence type="ECO:0000313" key="4">
    <source>
        <dbReference type="EMBL" id="SEP69215.1"/>
    </source>
</evidence>
<dbReference type="PANTHER" id="PTHR43156">
    <property type="entry name" value="STAGE II SPORULATION PROTEIN E-RELATED"/>
    <property type="match status" value="1"/>
</dbReference>
<dbReference type="Gene3D" id="3.40.50.2300">
    <property type="match status" value="1"/>
</dbReference>
<evidence type="ECO:0000256" key="1">
    <source>
        <dbReference type="ARBA" id="ARBA00022801"/>
    </source>
</evidence>
<evidence type="ECO:0000313" key="5">
    <source>
        <dbReference type="Proteomes" id="UP000199267"/>
    </source>
</evidence>
<dbReference type="Pfam" id="PF00072">
    <property type="entry name" value="Response_reg"/>
    <property type="match status" value="1"/>
</dbReference>
<dbReference type="CDD" id="cd17574">
    <property type="entry name" value="REC_OmpR"/>
    <property type="match status" value="1"/>
</dbReference>
<organism evidence="4 5">
    <name type="scientific">Azotobacter beijerinckii</name>
    <dbReference type="NCBI Taxonomy" id="170623"/>
    <lineage>
        <taxon>Bacteria</taxon>
        <taxon>Pseudomonadati</taxon>
        <taxon>Pseudomonadota</taxon>
        <taxon>Gammaproteobacteria</taxon>
        <taxon>Pseudomonadales</taxon>
        <taxon>Pseudomonadaceae</taxon>
        <taxon>Azotobacter</taxon>
    </lineage>
</organism>
<dbReference type="SUPFAM" id="SSF81606">
    <property type="entry name" value="PP2C-like"/>
    <property type="match status" value="1"/>
</dbReference>
<dbReference type="GO" id="GO:0016791">
    <property type="term" value="F:phosphatase activity"/>
    <property type="evidence" value="ECO:0007669"/>
    <property type="project" value="TreeGrafter"/>
</dbReference>
<feature type="modified residue" description="4-aspartylphosphate" evidence="2">
    <location>
        <position position="70"/>
    </location>
</feature>
<dbReference type="SUPFAM" id="SSF52172">
    <property type="entry name" value="CheY-like"/>
    <property type="match status" value="1"/>
</dbReference>
<dbReference type="EMBL" id="FOFJ01000002">
    <property type="protein sequence ID" value="SEP69215.1"/>
    <property type="molecule type" value="Genomic_DNA"/>
</dbReference>
<keyword evidence="1" id="KW-0378">Hydrolase</keyword>
<proteinExistence type="predicted"/>
<dbReference type="SMART" id="SM00448">
    <property type="entry name" value="REC"/>
    <property type="match status" value="1"/>
</dbReference>
<dbReference type="GO" id="GO:0000160">
    <property type="term" value="P:phosphorelay signal transduction system"/>
    <property type="evidence" value="ECO:0007669"/>
    <property type="project" value="InterPro"/>
</dbReference>
<dbReference type="Pfam" id="PF07228">
    <property type="entry name" value="SpoIIE"/>
    <property type="match status" value="1"/>
</dbReference>
<gene>
    <name evidence="4" type="ORF">SAMN04244573_00297</name>
</gene>
<dbReference type="InterPro" id="IPR001932">
    <property type="entry name" value="PPM-type_phosphatase-like_dom"/>
</dbReference>
<evidence type="ECO:0000259" key="3">
    <source>
        <dbReference type="PROSITE" id="PS50110"/>
    </source>
</evidence>
<accession>A0A1H8ZXZ7</accession>
<sequence length="415" mass="46351">MPYQQIKEAIPFKSPPAENLHVIVADDDPLQVEYIAALLQGMGFRCTKCLDSESVLGFIQDTDAALLICDIEMPGLNGLEITAKIRSSSVDRYIYIILVTARNIEGDYEAGLAAGADDFMLKPITPALFSIRVNVARRILNYQSELVQKTNSLMKANQNLQQDLLAAGKAQQAILPQKGLNSRFYEVTHIFEPSHYVSGDTYNFFLLDHECIGFYAVDVAGHGVRAALLAATVSHIVDQELFNSMTFDSSVTDYSPAKLAGELNRRFCISNAADHIAYFTMICGILDPIKQKLTYCQSGHPRPLHITKSGKNYWLGEGGFPIGLFEQSEYTNQCCDFAPGDRLIVHSDGITEAMNSELVSYGEQRLLKLMLRLPEDGLEDLSNILINNLQHWTCEQELRDDISMIIFDYKSNCHD</sequence>
<dbReference type="InterPro" id="IPR001789">
    <property type="entry name" value="Sig_transdc_resp-reg_receiver"/>
</dbReference>
<dbReference type="Gene3D" id="3.60.40.10">
    <property type="entry name" value="PPM-type phosphatase domain"/>
    <property type="match status" value="1"/>
</dbReference>
<dbReference type="AlphaFoldDB" id="A0A1H8ZXZ7"/>
<keyword evidence="2" id="KW-0597">Phosphoprotein</keyword>
<dbReference type="InterPro" id="IPR052016">
    <property type="entry name" value="Bact_Sigma-Reg"/>
</dbReference>
<dbReference type="SMART" id="SM00331">
    <property type="entry name" value="PP2C_SIG"/>
    <property type="match status" value="1"/>
</dbReference>
<dbReference type="Proteomes" id="UP000199267">
    <property type="component" value="Unassembled WGS sequence"/>
</dbReference>
<protein>
    <submittedName>
        <fullName evidence="4">Response regulator receiver domain-containing protein</fullName>
    </submittedName>
</protein>
<dbReference type="InterPro" id="IPR036457">
    <property type="entry name" value="PPM-type-like_dom_sf"/>
</dbReference>
<feature type="domain" description="Response regulatory" evidence="3">
    <location>
        <begin position="21"/>
        <end position="137"/>
    </location>
</feature>
<reference evidence="4 5" key="1">
    <citation type="submission" date="2016-10" db="EMBL/GenBank/DDBJ databases">
        <authorList>
            <person name="de Groot N.N."/>
        </authorList>
    </citation>
    <scope>NUCLEOTIDE SEQUENCE [LARGE SCALE GENOMIC DNA]</scope>
    <source>
        <strain evidence="4 5">DSM 378</strain>
    </source>
</reference>
<dbReference type="PANTHER" id="PTHR43156:SF2">
    <property type="entry name" value="STAGE II SPORULATION PROTEIN E"/>
    <property type="match status" value="1"/>
</dbReference>
<name>A0A1H8ZXZ7_9GAMM</name>